<dbReference type="Proteomes" id="UP000663836">
    <property type="component" value="Unassembled WGS sequence"/>
</dbReference>
<organism evidence="2 5">
    <name type="scientific">Rotaria sordida</name>
    <dbReference type="NCBI Taxonomy" id="392033"/>
    <lineage>
        <taxon>Eukaryota</taxon>
        <taxon>Metazoa</taxon>
        <taxon>Spiralia</taxon>
        <taxon>Gnathifera</taxon>
        <taxon>Rotifera</taxon>
        <taxon>Eurotatoria</taxon>
        <taxon>Bdelloidea</taxon>
        <taxon>Philodinida</taxon>
        <taxon>Philodinidae</taxon>
        <taxon>Rotaria</taxon>
    </lineage>
</organism>
<protein>
    <submittedName>
        <fullName evidence="2">Uncharacterized protein</fullName>
    </submittedName>
</protein>
<dbReference type="AlphaFoldDB" id="A0A815V6A9"/>
<proteinExistence type="predicted"/>
<dbReference type="EMBL" id="CAJOBE010013702">
    <property type="protein sequence ID" value="CAF4168423.1"/>
    <property type="molecule type" value="Genomic_DNA"/>
</dbReference>
<dbReference type="EMBL" id="CAJNOT010002537">
    <property type="protein sequence ID" value="CAF1324411.1"/>
    <property type="molecule type" value="Genomic_DNA"/>
</dbReference>
<dbReference type="EMBL" id="CAJNOU010007384">
    <property type="protein sequence ID" value="CAF1523828.1"/>
    <property type="molecule type" value="Genomic_DNA"/>
</dbReference>
<dbReference type="Proteomes" id="UP000663864">
    <property type="component" value="Unassembled WGS sequence"/>
</dbReference>
<name>A0A815V6A9_9BILA</name>
<evidence type="ECO:0000313" key="1">
    <source>
        <dbReference type="EMBL" id="CAF1324411.1"/>
    </source>
</evidence>
<accession>A0A815V6A9</accession>
<dbReference type="Proteomes" id="UP000663874">
    <property type="component" value="Unassembled WGS sequence"/>
</dbReference>
<comment type="caution">
    <text evidence="2">The sequence shown here is derived from an EMBL/GenBank/DDBJ whole genome shotgun (WGS) entry which is preliminary data.</text>
</comment>
<evidence type="ECO:0000313" key="5">
    <source>
        <dbReference type="Proteomes" id="UP000663889"/>
    </source>
</evidence>
<dbReference type="Proteomes" id="UP000663889">
    <property type="component" value="Unassembled WGS sequence"/>
</dbReference>
<sequence length="186" mass="21738">MEFPINDQLWSIVPNLNRLKSLIVSSYADTFQSQLQTLLDRTPNLHTLTIHQDASLSLQMSLFTCTNTSVRRLNLHSSRHCFNKEECITLSYSSLGIQCEVLSSKINNRESIINLVKNLIHLQILYVYWNDQNNVEQFQLTKNNGKYWCKKKQILDELVQWLKDQLPSACLVINDSYCNYHISIWV</sequence>
<evidence type="ECO:0000313" key="4">
    <source>
        <dbReference type="EMBL" id="CAF4168423.1"/>
    </source>
</evidence>
<dbReference type="EMBL" id="CAJOBD010006268">
    <property type="protein sequence ID" value="CAF4056529.1"/>
    <property type="molecule type" value="Genomic_DNA"/>
</dbReference>
<evidence type="ECO:0000313" key="3">
    <source>
        <dbReference type="EMBL" id="CAF4056529.1"/>
    </source>
</evidence>
<reference evidence="2" key="1">
    <citation type="submission" date="2021-02" db="EMBL/GenBank/DDBJ databases">
        <authorList>
            <person name="Nowell W R."/>
        </authorList>
    </citation>
    <scope>NUCLEOTIDE SEQUENCE</scope>
</reference>
<evidence type="ECO:0000313" key="2">
    <source>
        <dbReference type="EMBL" id="CAF1523828.1"/>
    </source>
</evidence>
<gene>
    <name evidence="4" type="ORF">FNK824_LOCUS34557</name>
    <name evidence="3" type="ORF">JBS370_LOCUS29342</name>
    <name evidence="2" type="ORF">SEV965_LOCUS37161</name>
    <name evidence="1" type="ORF">ZHD862_LOCUS29184</name>
</gene>